<dbReference type="InterPro" id="IPR003869">
    <property type="entry name" value="Polysac_CapD-like"/>
</dbReference>
<reference evidence="3 4" key="1">
    <citation type="submission" date="2016-10" db="EMBL/GenBank/DDBJ databases">
        <title>Draft Genome Sequence of Rhizobacteria Flavobacterium johnsoniae CI04.</title>
        <authorList>
            <person name="Bravo J.I."/>
            <person name="Lozano G.L."/>
            <person name="Handelsman J."/>
        </authorList>
    </citation>
    <scope>NUCLEOTIDE SEQUENCE [LARGE SCALE GENOMIC DNA]</scope>
    <source>
        <strain evidence="3 4">CI04</strain>
    </source>
</reference>
<dbReference type="AlphaFoldDB" id="A0A1J7BX35"/>
<dbReference type="PANTHER" id="PTHR43318">
    <property type="entry name" value="UDP-N-ACETYLGLUCOSAMINE 4,6-DEHYDRATASE"/>
    <property type="match status" value="1"/>
</dbReference>
<evidence type="ECO:0000313" key="4">
    <source>
        <dbReference type="Proteomes" id="UP000182826"/>
    </source>
</evidence>
<protein>
    <submittedName>
        <fullName evidence="3">UDP-glucose 4-epimerase</fullName>
    </submittedName>
</protein>
<organism evidence="3 4">
    <name type="scientific">Flavobacterium johnsoniae</name>
    <name type="common">Cytophaga johnsonae</name>
    <dbReference type="NCBI Taxonomy" id="986"/>
    <lineage>
        <taxon>Bacteria</taxon>
        <taxon>Pseudomonadati</taxon>
        <taxon>Bacteroidota</taxon>
        <taxon>Flavobacteriia</taxon>
        <taxon>Flavobacteriales</taxon>
        <taxon>Flavobacteriaceae</taxon>
        <taxon>Flavobacterium</taxon>
    </lineage>
</organism>
<proteinExistence type="inferred from homology"/>
<dbReference type="Pfam" id="PF02719">
    <property type="entry name" value="Polysacc_synt_2"/>
    <property type="match status" value="1"/>
</dbReference>
<keyword evidence="4" id="KW-1185">Reference proteome</keyword>
<sequence>MNTNFLKDKTITITGGTGSFGSTLLDFLSNSEVKKIKIVSRDETKQDTLRKKFPSDKVEFIIGDIKDRDSLFGSFENSDYVFHAAALKYVPSCEFFPFEAVKTNIVGSNNVLEVARLGDVKKVVMLSTDKAVQPINAMGMSKAMMEKLTFTYGLNHKSTVKTIYNVTRYGNVMGSRGSVIPLFIKLLLNDDELTVTDMNMTRFMMSLQESVNLVLYALEHGTQGELFVQKAPSASIECLISALEVIFNKKARIKTIGFRHSEKLHETLLSSEEATRSSSHDNYFRVQPDLRDLNYSNSNNFLGNSSVLPFDSSNTKILNTEELVELLLKQDFIQKYLK</sequence>
<dbReference type="SUPFAM" id="SSF51735">
    <property type="entry name" value="NAD(P)-binding Rossmann-fold domains"/>
    <property type="match status" value="1"/>
</dbReference>
<evidence type="ECO:0000259" key="2">
    <source>
        <dbReference type="Pfam" id="PF02719"/>
    </source>
</evidence>
<dbReference type="InterPro" id="IPR036291">
    <property type="entry name" value="NAD(P)-bd_dom_sf"/>
</dbReference>
<dbReference type="InterPro" id="IPR051203">
    <property type="entry name" value="Polysaccharide_Synthase-Rel"/>
</dbReference>
<gene>
    <name evidence="3" type="ORF">BKM63_03065</name>
</gene>
<dbReference type="OrthoDB" id="9803111at2"/>
<dbReference type="EMBL" id="MLFK01000002">
    <property type="protein sequence ID" value="OIV43207.1"/>
    <property type="molecule type" value="Genomic_DNA"/>
</dbReference>
<accession>A0A1J7BX35</accession>
<evidence type="ECO:0000313" key="3">
    <source>
        <dbReference type="EMBL" id="OIV43207.1"/>
    </source>
</evidence>
<dbReference type="PANTHER" id="PTHR43318:SF2">
    <property type="entry name" value="UDP-N-ACETYLGLUCOSAMINE 4,6-DEHYDRATASE (INVERTING)"/>
    <property type="match status" value="1"/>
</dbReference>
<comment type="caution">
    <text evidence="3">The sequence shown here is derived from an EMBL/GenBank/DDBJ whole genome shotgun (WGS) entry which is preliminary data.</text>
</comment>
<dbReference type="Gene3D" id="3.40.50.720">
    <property type="entry name" value="NAD(P)-binding Rossmann-like Domain"/>
    <property type="match status" value="1"/>
</dbReference>
<name>A0A1J7BX35_FLAJO</name>
<dbReference type="Proteomes" id="UP000182826">
    <property type="component" value="Unassembled WGS sequence"/>
</dbReference>
<feature type="domain" description="Polysaccharide biosynthesis protein CapD-like" evidence="2">
    <location>
        <begin position="11"/>
        <end position="287"/>
    </location>
</feature>
<evidence type="ECO:0000256" key="1">
    <source>
        <dbReference type="ARBA" id="ARBA00007430"/>
    </source>
</evidence>
<dbReference type="RefSeq" id="WP_071635207.1">
    <property type="nucleotide sequence ID" value="NZ_MLFK01000002.1"/>
</dbReference>
<comment type="similarity">
    <text evidence="1">Belongs to the polysaccharide synthase family.</text>
</comment>